<name>A0A2P2FWE6_AMYLU</name>
<dbReference type="Pfam" id="PF17765">
    <property type="entry name" value="MLTR_LBD"/>
    <property type="match status" value="1"/>
</dbReference>
<dbReference type="Proteomes" id="UP000256220">
    <property type="component" value="Unassembled WGS sequence"/>
</dbReference>
<dbReference type="AlphaFoldDB" id="A0A2P2FWE6"/>
<feature type="domain" description="MmyB-like transcription regulator ligand binding" evidence="1">
    <location>
        <begin position="1"/>
        <end position="56"/>
    </location>
</feature>
<keyword evidence="3" id="KW-1185">Reference proteome</keyword>
<accession>A0A2P2FWE6</accession>
<dbReference type="EMBL" id="JFBM01000008">
    <property type="protein sequence ID" value="KFU81033.1"/>
    <property type="molecule type" value="Genomic_DNA"/>
</dbReference>
<reference evidence="2 3" key="1">
    <citation type="journal article" date="2014" name="Genome Announc.">
        <title>Draft Genome Sequence of Amycolatopsis lurida NRRL 2430, Producer of the Glycopeptide Family Antibiotic Ristocetin.</title>
        <authorList>
            <person name="Kwun M.J."/>
            <person name="Hong H.J."/>
        </authorList>
    </citation>
    <scope>NUCLEOTIDE SEQUENCE [LARGE SCALE GENOMIC DNA]</scope>
    <source>
        <strain evidence="2 3">NRRL 2430</strain>
    </source>
</reference>
<sequence>MWKEHDVSGERIVLKRYLHPDVGLLRFEFSYLYLGRRSEISLATLTPADEETAAKLPSSF</sequence>
<organism evidence="2 3">
    <name type="scientific">Amycolatopsis lurida NRRL 2430</name>
    <dbReference type="NCBI Taxonomy" id="1460371"/>
    <lineage>
        <taxon>Bacteria</taxon>
        <taxon>Bacillati</taxon>
        <taxon>Actinomycetota</taxon>
        <taxon>Actinomycetes</taxon>
        <taxon>Pseudonocardiales</taxon>
        <taxon>Pseudonocardiaceae</taxon>
        <taxon>Amycolatopsis</taxon>
    </lineage>
</organism>
<evidence type="ECO:0000313" key="3">
    <source>
        <dbReference type="Proteomes" id="UP000256220"/>
    </source>
</evidence>
<dbReference type="Gene3D" id="3.30.450.180">
    <property type="match status" value="1"/>
</dbReference>
<dbReference type="InterPro" id="IPR041413">
    <property type="entry name" value="MLTR_LBD"/>
</dbReference>
<gene>
    <name evidence="2" type="ORF">BB31_11675</name>
</gene>
<proteinExistence type="predicted"/>
<comment type="caution">
    <text evidence="2">The sequence shown here is derived from an EMBL/GenBank/DDBJ whole genome shotgun (WGS) entry which is preliminary data.</text>
</comment>
<evidence type="ECO:0000313" key="2">
    <source>
        <dbReference type="EMBL" id="KFU81033.1"/>
    </source>
</evidence>
<protein>
    <recommendedName>
        <fullName evidence="1">MmyB-like transcription regulator ligand binding domain-containing protein</fullName>
    </recommendedName>
</protein>
<evidence type="ECO:0000259" key="1">
    <source>
        <dbReference type="Pfam" id="PF17765"/>
    </source>
</evidence>